<evidence type="ECO:0000256" key="3">
    <source>
        <dbReference type="ARBA" id="ARBA00022753"/>
    </source>
</evidence>
<keyword evidence="4" id="KW-0653">Protein transport</keyword>
<name>A0A1B6MFY2_9HEMI</name>
<evidence type="ECO:0000259" key="7">
    <source>
        <dbReference type="PROSITE" id="PS50195"/>
    </source>
</evidence>
<dbReference type="Gene3D" id="3.30.1520.10">
    <property type="entry name" value="Phox-like domain"/>
    <property type="match status" value="1"/>
</dbReference>
<keyword evidence="2" id="KW-0813">Transport</keyword>
<dbReference type="GO" id="GO:0031901">
    <property type="term" value="C:early endosome membrane"/>
    <property type="evidence" value="ECO:0007669"/>
    <property type="project" value="UniProtKB-SubCell"/>
</dbReference>
<reference evidence="8" key="1">
    <citation type="submission" date="2015-11" db="EMBL/GenBank/DDBJ databases">
        <title>De novo transcriptome assembly of four potential Pierce s Disease insect vectors from Arizona vineyards.</title>
        <authorList>
            <person name="Tassone E.E."/>
        </authorList>
    </citation>
    <scope>NUCLEOTIDE SEQUENCE</scope>
</reference>
<comment type="subcellular location">
    <subcellularLocation>
        <location evidence="1">Early endosome membrane</location>
        <topology evidence="1">Peripheral membrane protein</topology>
        <orientation evidence="1">Cytoplasmic side</orientation>
    </subcellularLocation>
</comment>
<evidence type="ECO:0000313" key="8">
    <source>
        <dbReference type="EMBL" id="JAT34816.1"/>
    </source>
</evidence>
<dbReference type="SUPFAM" id="SSF64268">
    <property type="entry name" value="PX domain"/>
    <property type="match status" value="1"/>
</dbReference>
<dbReference type="EMBL" id="GEBQ01005161">
    <property type="protein sequence ID" value="JAT34816.1"/>
    <property type="molecule type" value="Transcribed_RNA"/>
</dbReference>
<gene>
    <name evidence="8" type="ORF">g.11423</name>
    <name evidence="9" type="ORF">g.11425</name>
</gene>
<protein>
    <recommendedName>
        <fullName evidence="7">PX domain-containing protein</fullName>
    </recommendedName>
</protein>
<evidence type="ECO:0000256" key="6">
    <source>
        <dbReference type="ARBA" id="ARBA00023136"/>
    </source>
</evidence>
<sequence>MSSEESLKEASVVTENDEHSIPEYLIFSITSTRIIHSSKKYVSYTITISKKGSTPDSHPSVIERRYTEFLELYTGLQHNYPRIAFCLPFPKKALFGNFSQEIITERSVDFRILLTFISKFENVMESHSTISFFVGKEQSLALKLISEMKYNEAVVPLEMTFRLLNKLFTNRHPLVLRSLCLLVACCDKAGDPHVRTYAQTAVTRFEAVSDVDSLRYYVPLLQLCVRLLPETEALQDRLSCMKRRGIRVEGCLPLLDTVLTDMPSTS</sequence>
<dbReference type="PANTHER" id="PTHR20939:SF11">
    <property type="entry name" value="LD12265P"/>
    <property type="match status" value="1"/>
</dbReference>
<dbReference type="SMART" id="SM00312">
    <property type="entry name" value="PX"/>
    <property type="match status" value="1"/>
</dbReference>
<evidence type="ECO:0000313" key="9">
    <source>
        <dbReference type="EMBL" id="JAT37696.1"/>
    </source>
</evidence>
<dbReference type="GO" id="GO:1901981">
    <property type="term" value="F:phosphatidylinositol phosphate binding"/>
    <property type="evidence" value="ECO:0007669"/>
    <property type="project" value="TreeGrafter"/>
</dbReference>
<keyword evidence="5" id="KW-0446">Lipid-binding</keyword>
<dbReference type="EMBL" id="GEBQ01002281">
    <property type="protein sequence ID" value="JAT37696.1"/>
    <property type="molecule type" value="Transcribed_RNA"/>
</dbReference>
<keyword evidence="3" id="KW-0967">Endosome</keyword>
<dbReference type="AlphaFoldDB" id="A0A1B6MFY2"/>
<accession>A0A1B6MFY2</accession>
<dbReference type="PANTHER" id="PTHR20939">
    <property type="entry name" value="SORTING NEXIN 20, 21"/>
    <property type="match status" value="1"/>
</dbReference>
<dbReference type="InterPro" id="IPR039937">
    <property type="entry name" value="SNX20/SNX21"/>
</dbReference>
<organism evidence="8">
    <name type="scientific">Graphocephala atropunctata</name>
    <dbReference type="NCBI Taxonomy" id="36148"/>
    <lineage>
        <taxon>Eukaryota</taxon>
        <taxon>Metazoa</taxon>
        <taxon>Ecdysozoa</taxon>
        <taxon>Arthropoda</taxon>
        <taxon>Hexapoda</taxon>
        <taxon>Insecta</taxon>
        <taxon>Pterygota</taxon>
        <taxon>Neoptera</taxon>
        <taxon>Paraneoptera</taxon>
        <taxon>Hemiptera</taxon>
        <taxon>Auchenorrhyncha</taxon>
        <taxon>Membracoidea</taxon>
        <taxon>Cicadellidae</taxon>
        <taxon>Cicadellinae</taxon>
        <taxon>Cicadellini</taxon>
        <taxon>Graphocephala</taxon>
    </lineage>
</organism>
<evidence type="ECO:0000256" key="5">
    <source>
        <dbReference type="ARBA" id="ARBA00023121"/>
    </source>
</evidence>
<feature type="domain" description="PX" evidence="7">
    <location>
        <begin position="22"/>
        <end position="140"/>
    </location>
</feature>
<keyword evidence="6" id="KW-0472">Membrane</keyword>
<dbReference type="InterPro" id="IPR001683">
    <property type="entry name" value="PX_dom"/>
</dbReference>
<dbReference type="Pfam" id="PF00787">
    <property type="entry name" value="PX"/>
    <property type="match status" value="1"/>
</dbReference>
<evidence type="ECO:0000256" key="1">
    <source>
        <dbReference type="ARBA" id="ARBA00004469"/>
    </source>
</evidence>
<evidence type="ECO:0000256" key="4">
    <source>
        <dbReference type="ARBA" id="ARBA00022927"/>
    </source>
</evidence>
<dbReference type="InterPro" id="IPR036871">
    <property type="entry name" value="PX_dom_sf"/>
</dbReference>
<dbReference type="PROSITE" id="PS50195">
    <property type="entry name" value="PX"/>
    <property type="match status" value="1"/>
</dbReference>
<dbReference type="GO" id="GO:0015031">
    <property type="term" value="P:protein transport"/>
    <property type="evidence" value="ECO:0007669"/>
    <property type="project" value="UniProtKB-KW"/>
</dbReference>
<proteinExistence type="predicted"/>
<evidence type="ECO:0000256" key="2">
    <source>
        <dbReference type="ARBA" id="ARBA00022448"/>
    </source>
</evidence>